<feature type="non-terminal residue" evidence="2">
    <location>
        <position position="294"/>
    </location>
</feature>
<dbReference type="InterPro" id="IPR016187">
    <property type="entry name" value="CTDL_fold"/>
</dbReference>
<evidence type="ECO:0000313" key="2">
    <source>
        <dbReference type="EMBL" id="CAF1107185.1"/>
    </source>
</evidence>
<organism evidence="2 4">
    <name type="scientific">Didymodactylos carnosus</name>
    <dbReference type="NCBI Taxonomy" id="1234261"/>
    <lineage>
        <taxon>Eukaryota</taxon>
        <taxon>Metazoa</taxon>
        <taxon>Spiralia</taxon>
        <taxon>Gnathifera</taxon>
        <taxon>Rotifera</taxon>
        <taxon>Eurotatoria</taxon>
        <taxon>Bdelloidea</taxon>
        <taxon>Philodinida</taxon>
        <taxon>Philodinidae</taxon>
        <taxon>Didymodactylos</taxon>
    </lineage>
</organism>
<dbReference type="Proteomes" id="UP000663829">
    <property type="component" value="Unassembled WGS sequence"/>
</dbReference>
<feature type="domain" description="C-type lectin" evidence="1">
    <location>
        <begin position="28"/>
        <end position="170"/>
    </location>
</feature>
<accession>A0A814PKA4</accession>
<evidence type="ECO:0000259" key="1">
    <source>
        <dbReference type="PROSITE" id="PS50041"/>
    </source>
</evidence>
<reference evidence="2" key="1">
    <citation type="submission" date="2021-02" db="EMBL/GenBank/DDBJ databases">
        <authorList>
            <person name="Nowell W R."/>
        </authorList>
    </citation>
    <scope>NUCLEOTIDE SEQUENCE</scope>
</reference>
<sequence length="294" mass="34012">MTVSLTRQIKIIPKPILNIDDQCYEAEYYEKTYSFCLRRTGSNNIYAYNFNTAQIFCSQRGGYLAEINDDGEHNFILNTVIMLHNQTDPPAPNFIWIGGQLSLSDRSDNKYIWITSQKEISKDLWCPGECNVKGRPMVMLKTFCQIPSSKPHICLGTRLKATEQAPFICVYNRREQAHSISIATDWKKRENFPVIIYDKDKCIVVQSSNNLYYFCFRRQNCTGTNAYCLKWIQAKNVCQSKGGDLLTIETENERQFVSSIVIKYLNESLLTHNGSTYKNYQLAQYLWIDGVRTS</sequence>
<dbReference type="PROSITE" id="PS50041">
    <property type="entry name" value="C_TYPE_LECTIN_2"/>
    <property type="match status" value="1"/>
</dbReference>
<dbReference type="PANTHER" id="PTHR22803">
    <property type="entry name" value="MANNOSE, PHOSPHOLIPASE, LECTIN RECEPTOR RELATED"/>
    <property type="match status" value="1"/>
</dbReference>
<dbReference type="AlphaFoldDB" id="A0A814PKA4"/>
<proteinExistence type="predicted"/>
<dbReference type="Gene3D" id="3.10.100.10">
    <property type="entry name" value="Mannose-Binding Protein A, subunit A"/>
    <property type="match status" value="2"/>
</dbReference>
<dbReference type="SUPFAM" id="SSF56436">
    <property type="entry name" value="C-type lectin-like"/>
    <property type="match status" value="2"/>
</dbReference>
<dbReference type="EMBL" id="CAJOBC010005668">
    <property type="protein sequence ID" value="CAF3871811.1"/>
    <property type="molecule type" value="Genomic_DNA"/>
</dbReference>
<dbReference type="CDD" id="cd00037">
    <property type="entry name" value="CLECT"/>
    <property type="match status" value="2"/>
</dbReference>
<dbReference type="InterPro" id="IPR050111">
    <property type="entry name" value="C-type_lectin/snaclec_domain"/>
</dbReference>
<keyword evidence="4" id="KW-1185">Reference proteome</keyword>
<comment type="caution">
    <text evidence="2">The sequence shown here is derived from an EMBL/GenBank/DDBJ whole genome shotgun (WGS) entry which is preliminary data.</text>
</comment>
<evidence type="ECO:0000313" key="4">
    <source>
        <dbReference type="Proteomes" id="UP000663829"/>
    </source>
</evidence>
<name>A0A814PKA4_9BILA</name>
<dbReference type="SMART" id="SM00034">
    <property type="entry name" value="CLECT"/>
    <property type="match status" value="1"/>
</dbReference>
<evidence type="ECO:0000313" key="3">
    <source>
        <dbReference type="EMBL" id="CAF3871811.1"/>
    </source>
</evidence>
<dbReference type="Proteomes" id="UP000681722">
    <property type="component" value="Unassembled WGS sequence"/>
</dbReference>
<dbReference type="InterPro" id="IPR001304">
    <property type="entry name" value="C-type_lectin-like"/>
</dbReference>
<dbReference type="InterPro" id="IPR016186">
    <property type="entry name" value="C-type_lectin-like/link_sf"/>
</dbReference>
<protein>
    <recommendedName>
        <fullName evidence="1">C-type lectin domain-containing protein</fullName>
    </recommendedName>
</protein>
<gene>
    <name evidence="2" type="ORF">GPM918_LOCUS19048</name>
    <name evidence="3" type="ORF">SRO942_LOCUS19045</name>
</gene>
<dbReference type="EMBL" id="CAJNOQ010005668">
    <property type="protein sequence ID" value="CAF1107185.1"/>
    <property type="molecule type" value="Genomic_DNA"/>
</dbReference>
<dbReference type="OrthoDB" id="5850716at2759"/>